<evidence type="ECO:0000259" key="1">
    <source>
        <dbReference type="Pfam" id="PF14291"/>
    </source>
</evidence>
<comment type="caution">
    <text evidence="2">The sequence shown here is derived from an EMBL/GenBank/DDBJ whole genome shotgun (WGS) entry which is preliminary data.</text>
</comment>
<accession>A0ABN8P337</accession>
<dbReference type="PANTHER" id="PTHR45749:SF21">
    <property type="entry name" value="DUF4371 DOMAIN-CONTAINING PROTEIN"/>
    <property type="match status" value="1"/>
</dbReference>
<reference evidence="2 3" key="1">
    <citation type="submission" date="2022-05" db="EMBL/GenBank/DDBJ databases">
        <authorList>
            <consortium name="Genoscope - CEA"/>
            <person name="William W."/>
        </authorList>
    </citation>
    <scope>NUCLEOTIDE SEQUENCE [LARGE SCALE GENOMIC DNA]</scope>
</reference>
<name>A0ABN8P337_9CNID</name>
<dbReference type="Proteomes" id="UP001159405">
    <property type="component" value="Unassembled WGS sequence"/>
</dbReference>
<protein>
    <recommendedName>
        <fullName evidence="1">DUF4371 domain-containing protein</fullName>
    </recommendedName>
</protein>
<dbReference type="Pfam" id="PF14291">
    <property type="entry name" value="DUF4371"/>
    <property type="match status" value="1"/>
</dbReference>
<organism evidence="2 3">
    <name type="scientific">Porites lobata</name>
    <dbReference type="NCBI Taxonomy" id="104759"/>
    <lineage>
        <taxon>Eukaryota</taxon>
        <taxon>Metazoa</taxon>
        <taxon>Cnidaria</taxon>
        <taxon>Anthozoa</taxon>
        <taxon>Hexacorallia</taxon>
        <taxon>Scleractinia</taxon>
        <taxon>Fungiina</taxon>
        <taxon>Poritidae</taxon>
        <taxon>Porites</taxon>
    </lineage>
</organism>
<dbReference type="PANTHER" id="PTHR45749">
    <property type="match status" value="1"/>
</dbReference>
<proteinExistence type="predicted"/>
<evidence type="ECO:0000313" key="2">
    <source>
        <dbReference type="EMBL" id="CAH3131966.1"/>
    </source>
</evidence>
<gene>
    <name evidence="2" type="ORF">PLOB_00036361</name>
</gene>
<dbReference type="EMBL" id="CALNXK010000050">
    <property type="protein sequence ID" value="CAH3131966.1"/>
    <property type="molecule type" value="Genomic_DNA"/>
</dbReference>
<dbReference type="InterPro" id="IPR025398">
    <property type="entry name" value="DUF4371"/>
</dbReference>
<evidence type="ECO:0000313" key="3">
    <source>
        <dbReference type="Proteomes" id="UP001159405"/>
    </source>
</evidence>
<keyword evidence="3" id="KW-1185">Reference proteome</keyword>
<sequence length="149" mass="16495">MMGKQNIPIRGHVPEESNFHATLSLTAQQNSILQNHLEQAGPTAKYPSPEIQNELLDITASQILNAVVPDCKRAQCYAFVADESTYIGVKEEISLCAHFVDKKEDGKHYVQEEFLTFVHAENGTSADSLTAQFLDALNNIGFSVDKMRA</sequence>
<feature type="domain" description="DUF4371" evidence="1">
    <location>
        <begin position="4"/>
        <end position="148"/>
    </location>
</feature>